<evidence type="ECO:0000313" key="12">
    <source>
        <dbReference type="EMBL" id="KAK7479374.1"/>
    </source>
</evidence>
<evidence type="ECO:0000256" key="10">
    <source>
        <dbReference type="SAM" id="MobiDB-lite"/>
    </source>
</evidence>
<dbReference type="AlphaFoldDB" id="A0ABD0JWA4"/>
<dbReference type="InterPro" id="IPR018011">
    <property type="entry name" value="Carb_sulfotrans_8-10"/>
</dbReference>
<feature type="region of interest" description="Disordered" evidence="10">
    <location>
        <begin position="37"/>
        <end position="69"/>
    </location>
</feature>
<proteinExistence type="inferred from homology"/>
<keyword evidence="6 9" id="KW-0333">Golgi apparatus</keyword>
<protein>
    <recommendedName>
        <fullName evidence="9">Carbohydrate sulfotransferase</fullName>
        <ecNumber evidence="9">2.8.2.-</ecNumber>
    </recommendedName>
</protein>
<dbReference type="EMBL" id="JACVVK020000304">
    <property type="protein sequence ID" value="KAK7479374.1"/>
    <property type="molecule type" value="Genomic_DNA"/>
</dbReference>
<dbReference type="Proteomes" id="UP001519460">
    <property type="component" value="Unassembled WGS sequence"/>
</dbReference>
<evidence type="ECO:0000256" key="11">
    <source>
        <dbReference type="SAM" id="SignalP"/>
    </source>
</evidence>
<evidence type="ECO:0000313" key="13">
    <source>
        <dbReference type="Proteomes" id="UP001519460"/>
    </source>
</evidence>
<evidence type="ECO:0000256" key="5">
    <source>
        <dbReference type="ARBA" id="ARBA00022989"/>
    </source>
</evidence>
<keyword evidence="4" id="KW-0812">Transmembrane</keyword>
<evidence type="ECO:0000256" key="7">
    <source>
        <dbReference type="ARBA" id="ARBA00023136"/>
    </source>
</evidence>
<comment type="caution">
    <text evidence="12">The sequence shown here is derived from an EMBL/GenBank/DDBJ whole genome shotgun (WGS) entry which is preliminary data.</text>
</comment>
<keyword evidence="9" id="KW-0119">Carbohydrate metabolism</keyword>
<dbReference type="GO" id="GO:0008146">
    <property type="term" value="F:sulfotransferase activity"/>
    <property type="evidence" value="ECO:0007669"/>
    <property type="project" value="UniProtKB-ARBA"/>
</dbReference>
<dbReference type="Pfam" id="PF03567">
    <property type="entry name" value="Sulfotransfer_2"/>
    <property type="match status" value="1"/>
</dbReference>
<comment type="similarity">
    <text evidence="2 9">Belongs to the sulfotransferase 2 family.</text>
</comment>
<comment type="subcellular location">
    <subcellularLocation>
        <location evidence="1 9">Golgi apparatus membrane</location>
        <topology evidence="1 9">Single-pass type II membrane protein</topology>
    </subcellularLocation>
</comment>
<dbReference type="PANTHER" id="PTHR12137">
    <property type="entry name" value="CARBOHYDRATE SULFOTRANSFERASE"/>
    <property type="match status" value="1"/>
</dbReference>
<keyword evidence="9" id="KW-0735">Signal-anchor</keyword>
<evidence type="ECO:0000256" key="3">
    <source>
        <dbReference type="ARBA" id="ARBA00022679"/>
    </source>
</evidence>
<evidence type="ECO:0000256" key="1">
    <source>
        <dbReference type="ARBA" id="ARBA00004323"/>
    </source>
</evidence>
<evidence type="ECO:0000256" key="9">
    <source>
        <dbReference type="RuleBase" id="RU364020"/>
    </source>
</evidence>
<keyword evidence="7" id="KW-0472">Membrane</keyword>
<name>A0ABD0JWA4_9CAEN</name>
<gene>
    <name evidence="12" type="ORF">BaRGS_00029366</name>
</gene>
<dbReference type="PANTHER" id="PTHR12137:SF54">
    <property type="entry name" value="CARBOHYDRATE SULFOTRANSFERASE"/>
    <property type="match status" value="1"/>
</dbReference>
<keyword evidence="11" id="KW-0732">Signal</keyword>
<dbReference type="InterPro" id="IPR005331">
    <property type="entry name" value="Sulfotransferase"/>
</dbReference>
<dbReference type="EC" id="2.8.2.-" evidence="9"/>
<feature type="chain" id="PRO_5044833893" description="Carbohydrate sulfotransferase" evidence="11">
    <location>
        <begin position="22"/>
        <end position="501"/>
    </location>
</feature>
<keyword evidence="3 9" id="KW-0808">Transferase</keyword>
<accession>A0ABD0JWA4</accession>
<evidence type="ECO:0000256" key="6">
    <source>
        <dbReference type="ARBA" id="ARBA00023034"/>
    </source>
</evidence>
<evidence type="ECO:0000256" key="4">
    <source>
        <dbReference type="ARBA" id="ARBA00022692"/>
    </source>
</evidence>
<dbReference type="GO" id="GO:0000139">
    <property type="term" value="C:Golgi membrane"/>
    <property type="evidence" value="ECO:0007669"/>
    <property type="project" value="UniProtKB-SubCell"/>
</dbReference>
<evidence type="ECO:0000256" key="2">
    <source>
        <dbReference type="ARBA" id="ARBA00006339"/>
    </source>
</evidence>
<evidence type="ECO:0000256" key="8">
    <source>
        <dbReference type="ARBA" id="ARBA00023180"/>
    </source>
</evidence>
<keyword evidence="13" id="KW-1185">Reference proteome</keyword>
<reference evidence="12 13" key="1">
    <citation type="journal article" date="2023" name="Sci. Data">
        <title>Genome assembly of the Korean intertidal mud-creeper Batillaria attramentaria.</title>
        <authorList>
            <person name="Patra A.K."/>
            <person name="Ho P.T."/>
            <person name="Jun S."/>
            <person name="Lee S.J."/>
            <person name="Kim Y."/>
            <person name="Won Y.J."/>
        </authorList>
    </citation>
    <scope>NUCLEOTIDE SEQUENCE [LARGE SCALE GENOMIC DNA]</scope>
    <source>
        <strain evidence="12">Wonlab-2016</strain>
    </source>
</reference>
<sequence length="501" mass="58522">MFRMPRCPRLLLLFLILTCGALYYFTLKDDNLRYQGTSNSHQHRVPPPNVGGNSEEASPARQRPTSLATFQQRKKRLEAACTERRNEAANNNNSKLPAFPYHTMWTGSLAFCPLPKTGTTTWKRILYYMDQGLKGRLLDTAYGDIHTKTMYMQNKRIRVYSDFKQNHEKYEIGALIRYTFEHEKDANPSHTHSLLLADCLRRSCVFLLSRYTPGKKYKSIVFVREPYARLFAAYVDKLFTPRRSNWRKYGTPVVSFTRTVAPGNAPNSLCAHDVTFQEFVRYFIAVETGVADYQRDEHFVPLSHQCGFCHETYDLIGRQESFADDTLGMLAVLNAQGLLHYSDFEQNYEKYEMDALIRYTFEHELDSVHHCMSKEQALRHLWKALQIRGTIAAEEFFPLSTADCEQVDADSFLQIAENSYNKSIANPSRHFNRLESMHEGFSTVHAEDRLRLRKIFEDDFKFFDYDPNNPYVFPKDDEFKLAYYRYFDVYDTFLFQSGVPN</sequence>
<keyword evidence="5" id="KW-1133">Transmembrane helix</keyword>
<organism evidence="12 13">
    <name type="scientific">Batillaria attramentaria</name>
    <dbReference type="NCBI Taxonomy" id="370345"/>
    <lineage>
        <taxon>Eukaryota</taxon>
        <taxon>Metazoa</taxon>
        <taxon>Spiralia</taxon>
        <taxon>Lophotrochozoa</taxon>
        <taxon>Mollusca</taxon>
        <taxon>Gastropoda</taxon>
        <taxon>Caenogastropoda</taxon>
        <taxon>Sorbeoconcha</taxon>
        <taxon>Cerithioidea</taxon>
        <taxon>Batillariidae</taxon>
        <taxon>Batillaria</taxon>
    </lineage>
</organism>
<feature type="signal peptide" evidence="11">
    <location>
        <begin position="1"/>
        <end position="21"/>
    </location>
</feature>
<keyword evidence="8 9" id="KW-0325">Glycoprotein</keyword>